<organism evidence="3 4">
    <name type="scientific">Byssothecium circinans</name>
    <dbReference type="NCBI Taxonomy" id="147558"/>
    <lineage>
        <taxon>Eukaryota</taxon>
        <taxon>Fungi</taxon>
        <taxon>Dikarya</taxon>
        <taxon>Ascomycota</taxon>
        <taxon>Pezizomycotina</taxon>
        <taxon>Dothideomycetes</taxon>
        <taxon>Pleosporomycetidae</taxon>
        <taxon>Pleosporales</taxon>
        <taxon>Massarineae</taxon>
        <taxon>Massarinaceae</taxon>
        <taxon>Byssothecium</taxon>
    </lineage>
</organism>
<dbReference type="Proteomes" id="UP000800035">
    <property type="component" value="Unassembled WGS sequence"/>
</dbReference>
<accession>A0A6A5UA24</accession>
<feature type="region of interest" description="Disordered" evidence="1">
    <location>
        <begin position="54"/>
        <end position="91"/>
    </location>
</feature>
<feature type="chain" id="PRO_5025393059" evidence="2">
    <location>
        <begin position="17"/>
        <end position="228"/>
    </location>
</feature>
<protein>
    <submittedName>
        <fullName evidence="3">Uncharacterized protein</fullName>
    </submittedName>
</protein>
<gene>
    <name evidence="3" type="ORF">CC80DRAFT_262566</name>
</gene>
<proteinExistence type="predicted"/>
<evidence type="ECO:0000313" key="4">
    <source>
        <dbReference type="Proteomes" id="UP000800035"/>
    </source>
</evidence>
<reference evidence="3" key="1">
    <citation type="journal article" date="2020" name="Stud. Mycol.">
        <title>101 Dothideomycetes genomes: a test case for predicting lifestyles and emergence of pathogens.</title>
        <authorList>
            <person name="Haridas S."/>
            <person name="Albert R."/>
            <person name="Binder M."/>
            <person name="Bloem J."/>
            <person name="Labutti K."/>
            <person name="Salamov A."/>
            <person name="Andreopoulos B."/>
            <person name="Baker S."/>
            <person name="Barry K."/>
            <person name="Bills G."/>
            <person name="Bluhm B."/>
            <person name="Cannon C."/>
            <person name="Castanera R."/>
            <person name="Culley D."/>
            <person name="Daum C."/>
            <person name="Ezra D."/>
            <person name="Gonzalez J."/>
            <person name="Henrissat B."/>
            <person name="Kuo A."/>
            <person name="Liang C."/>
            <person name="Lipzen A."/>
            <person name="Lutzoni F."/>
            <person name="Magnuson J."/>
            <person name="Mondo S."/>
            <person name="Nolan M."/>
            <person name="Ohm R."/>
            <person name="Pangilinan J."/>
            <person name="Park H.-J."/>
            <person name="Ramirez L."/>
            <person name="Alfaro M."/>
            <person name="Sun H."/>
            <person name="Tritt A."/>
            <person name="Yoshinaga Y."/>
            <person name="Zwiers L.-H."/>
            <person name="Turgeon B."/>
            <person name="Goodwin S."/>
            <person name="Spatafora J."/>
            <person name="Crous P."/>
            <person name="Grigoriev I."/>
        </authorList>
    </citation>
    <scope>NUCLEOTIDE SEQUENCE</scope>
    <source>
        <strain evidence="3">CBS 675.92</strain>
    </source>
</reference>
<feature type="compositionally biased region" description="Basic and acidic residues" evidence="1">
    <location>
        <begin position="58"/>
        <end position="68"/>
    </location>
</feature>
<evidence type="ECO:0000256" key="2">
    <source>
        <dbReference type="SAM" id="SignalP"/>
    </source>
</evidence>
<sequence length="228" mass="24632">MKSLLLLAFVFLGVNGTVLPAVKSQDDIQAISEKSPSQPHSPFKSIPTGFAWAGEQAVEARGRTKDDPDAFNPTPYPPEPDYSTGSETSDSEGDEYYAYWTTTSASNFATSTTPTSPPDDSFFFASTPISATSTPDLTPITSNSTQAVPLTKRGEQAISTPWFWHHSKPTPSWWVSSSPTASSSSNYSHAVRSSLTANSSSSHWHPVHISPTISSSTRHWSVNASWSN</sequence>
<dbReference type="AlphaFoldDB" id="A0A6A5UA24"/>
<keyword evidence="4" id="KW-1185">Reference proteome</keyword>
<dbReference type="EMBL" id="ML976982">
    <property type="protein sequence ID" value="KAF1960682.1"/>
    <property type="molecule type" value="Genomic_DNA"/>
</dbReference>
<evidence type="ECO:0000313" key="3">
    <source>
        <dbReference type="EMBL" id="KAF1960682.1"/>
    </source>
</evidence>
<feature type="signal peptide" evidence="2">
    <location>
        <begin position="1"/>
        <end position="16"/>
    </location>
</feature>
<keyword evidence="2" id="KW-0732">Signal</keyword>
<evidence type="ECO:0000256" key="1">
    <source>
        <dbReference type="SAM" id="MobiDB-lite"/>
    </source>
</evidence>
<name>A0A6A5UA24_9PLEO</name>